<evidence type="ECO:0000256" key="5">
    <source>
        <dbReference type="ARBA" id="ARBA00022679"/>
    </source>
</evidence>
<dbReference type="SUPFAM" id="SSF54782">
    <property type="entry name" value="Porphobilinogen deaminase (hydroxymethylbilane synthase), C-terminal domain"/>
    <property type="match status" value="1"/>
</dbReference>
<dbReference type="CDD" id="cd13647">
    <property type="entry name" value="PBP2_PBGD_2"/>
    <property type="match status" value="1"/>
</dbReference>
<evidence type="ECO:0000256" key="1">
    <source>
        <dbReference type="ARBA" id="ARBA00002869"/>
    </source>
</evidence>
<dbReference type="Gene3D" id="3.40.190.10">
    <property type="entry name" value="Periplasmic binding protein-like II"/>
    <property type="match status" value="2"/>
</dbReference>
<comment type="function">
    <text evidence="1">Tetrapolymerization of the monopyrrole PBG into the hydroxymethylbilane pre-uroporphyrinogen in several discrete steps.</text>
</comment>
<dbReference type="OrthoDB" id="5288624at2"/>
<comment type="catalytic activity">
    <reaction evidence="7">
        <text>4 porphobilinogen + H2O = hydroxymethylbilane + 4 NH4(+)</text>
        <dbReference type="Rhea" id="RHEA:13185"/>
        <dbReference type="ChEBI" id="CHEBI:15377"/>
        <dbReference type="ChEBI" id="CHEBI:28938"/>
        <dbReference type="ChEBI" id="CHEBI:57845"/>
        <dbReference type="ChEBI" id="CHEBI:58126"/>
        <dbReference type="EC" id="2.5.1.61"/>
    </reaction>
</comment>
<dbReference type="PANTHER" id="PTHR11557">
    <property type="entry name" value="PORPHOBILINOGEN DEAMINASE"/>
    <property type="match status" value="1"/>
</dbReference>
<dbReference type="PANTHER" id="PTHR11557:SF0">
    <property type="entry name" value="PORPHOBILINOGEN DEAMINASE"/>
    <property type="match status" value="1"/>
</dbReference>
<dbReference type="GO" id="GO:0005737">
    <property type="term" value="C:cytoplasm"/>
    <property type="evidence" value="ECO:0007669"/>
    <property type="project" value="UniProtKB-UniRule"/>
</dbReference>
<dbReference type="EC" id="2.5.1.61" evidence="4 8"/>
<comment type="similarity">
    <text evidence="3">Belongs to the HMBS family.</text>
</comment>
<dbReference type="GO" id="GO:0006782">
    <property type="term" value="P:protoporphyrinogen IX biosynthetic process"/>
    <property type="evidence" value="ECO:0007669"/>
    <property type="project" value="UniProtKB-UniPathway"/>
</dbReference>
<dbReference type="GO" id="GO:0004418">
    <property type="term" value="F:hydroxymethylbilane synthase activity"/>
    <property type="evidence" value="ECO:0007669"/>
    <property type="project" value="UniProtKB-UniRule"/>
</dbReference>
<dbReference type="InterPro" id="IPR036803">
    <property type="entry name" value="Porphobilinogen_deaminase_C_sf"/>
</dbReference>
<sequence length="503" mass="57055">MRLRISARKSDLARLQAYMVGDALKEKNPHIEIDYRFRESLGDKNLTEPLWKIPEKGVFTEDFFGELLRDETDLVVHSWKDLPTEFKSETVIGATLPRADQRDLLLVKKSHFDKIKASKTLKVFSSSPRREYNLTGFFKEHLPFGLQDVKFESVRGNMLTRVRKLIESPETDGLIVAKAAFDRLFSATLPEFAEGQQQLRQYFNELNWVVLPLSVNPNAAAQGALAVEVLKSRQDLRDLLNTIHDPDTFHCAQSERDTLSGFGGGCHQKIGIAVLSRPYGRITLLKGLTDGGQVLDKKELQPKNQPPQFAAPELWSADVKAERQAISCYEIPVGTTALFVARSEAWPTDLLWTDFVWTAGLKTWKNLSQKGIWVHGCAESLGEQEEPQLDTLANRKLTWAKLSHEDGFANPVQGGMPLVATYTLKAEGTKETVSGKKFFFWSSGRQFLQTVQEFPEILSQHHASGPGNTHQVIRSYLQENKKYDPTRLHVFLDQEDWRKQCTK</sequence>
<accession>A0A1Z3N4S7</accession>
<reference evidence="10 11" key="1">
    <citation type="submission" date="2017-04" db="EMBL/GenBank/DDBJ databases">
        <title>Whole genome sequence of Bdellovibrio bacteriovorus strain SSB218315.</title>
        <authorList>
            <person name="Oyedara O."/>
            <person name="Rodriguez-Perez M.A."/>
        </authorList>
    </citation>
    <scope>NUCLEOTIDE SEQUENCE [LARGE SCALE GENOMIC DNA]</scope>
    <source>
        <strain evidence="10 11">SSB218315</strain>
    </source>
</reference>
<evidence type="ECO:0000313" key="11">
    <source>
        <dbReference type="Proteomes" id="UP000197003"/>
    </source>
</evidence>
<evidence type="ECO:0000256" key="8">
    <source>
        <dbReference type="NCBIfam" id="TIGR00212"/>
    </source>
</evidence>
<evidence type="ECO:0000256" key="7">
    <source>
        <dbReference type="ARBA" id="ARBA00048169"/>
    </source>
</evidence>
<gene>
    <name evidence="10" type="ORF">B9G79_02245</name>
</gene>
<evidence type="ECO:0000256" key="6">
    <source>
        <dbReference type="ARBA" id="ARBA00023244"/>
    </source>
</evidence>
<dbReference type="SUPFAM" id="SSF53850">
    <property type="entry name" value="Periplasmic binding protein-like II"/>
    <property type="match status" value="1"/>
</dbReference>
<comment type="pathway">
    <text evidence="2">Porphyrin-containing compound metabolism; protoporphyrin-IX biosynthesis; coproporphyrinogen-III from 5-aminolevulinate: step 2/4.</text>
</comment>
<feature type="domain" description="Porphobilinogen deaminase N-terminal" evidence="9">
    <location>
        <begin position="3"/>
        <end position="237"/>
    </location>
</feature>
<dbReference type="RefSeq" id="WP_088564106.1">
    <property type="nucleotide sequence ID" value="NZ_CP020946.1"/>
</dbReference>
<protein>
    <recommendedName>
        <fullName evidence="4 8">Hydroxymethylbilane synthase</fullName>
        <ecNumber evidence="4 8">2.5.1.61</ecNumber>
    </recommendedName>
</protein>
<evidence type="ECO:0000256" key="3">
    <source>
        <dbReference type="ARBA" id="ARBA00005638"/>
    </source>
</evidence>
<keyword evidence="5" id="KW-0808">Transferase</keyword>
<proteinExistence type="inferred from homology"/>
<dbReference type="Pfam" id="PF01379">
    <property type="entry name" value="Porphobil_deam"/>
    <property type="match status" value="1"/>
</dbReference>
<dbReference type="NCBIfam" id="TIGR00212">
    <property type="entry name" value="hemC"/>
    <property type="match status" value="1"/>
</dbReference>
<evidence type="ECO:0000259" key="9">
    <source>
        <dbReference type="Pfam" id="PF01379"/>
    </source>
</evidence>
<dbReference type="InterPro" id="IPR022417">
    <property type="entry name" value="Porphobilin_deaminase_N"/>
</dbReference>
<dbReference type="EMBL" id="CP020946">
    <property type="protein sequence ID" value="ASD62468.1"/>
    <property type="molecule type" value="Genomic_DNA"/>
</dbReference>
<name>A0A1Z3N4S7_BDEBC</name>
<keyword evidence="6" id="KW-0627">Porphyrin biosynthesis</keyword>
<dbReference type="InterPro" id="IPR000860">
    <property type="entry name" value="HemC"/>
</dbReference>
<dbReference type="PRINTS" id="PR00151">
    <property type="entry name" value="PORPHBDMNASE"/>
</dbReference>
<dbReference type="AlphaFoldDB" id="A0A1Z3N4S7"/>
<evidence type="ECO:0000256" key="2">
    <source>
        <dbReference type="ARBA" id="ARBA00004735"/>
    </source>
</evidence>
<dbReference type="UniPathway" id="UPA00251">
    <property type="reaction ID" value="UER00319"/>
</dbReference>
<evidence type="ECO:0000313" key="10">
    <source>
        <dbReference type="EMBL" id="ASD62468.1"/>
    </source>
</evidence>
<dbReference type="Proteomes" id="UP000197003">
    <property type="component" value="Chromosome"/>
</dbReference>
<evidence type="ECO:0000256" key="4">
    <source>
        <dbReference type="ARBA" id="ARBA00012655"/>
    </source>
</evidence>
<organism evidence="10 11">
    <name type="scientific">Bdellovibrio bacteriovorus</name>
    <dbReference type="NCBI Taxonomy" id="959"/>
    <lineage>
        <taxon>Bacteria</taxon>
        <taxon>Pseudomonadati</taxon>
        <taxon>Bdellovibrionota</taxon>
        <taxon>Bdellovibrionia</taxon>
        <taxon>Bdellovibrionales</taxon>
        <taxon>Pseudobdellovibrionaceae</taxon>
        <taxon>Bdellovibrio</taxon>
    </lineage>
</organism>